<keyword evidence="2" id="KW-1185">Reference proteome</keyword>
<dbReference type="Proteomes" id="UP000887566">
    <property type="component" value="Unplaced"/>
</dbReference>
<evidence type="ECO:0000313" key="3">
    <source>
        <dbReference type="WBParaSite" id="PSAMB.scaffold843size40342.g9159.t1"/>
    </source>
</evidence>
<name>A0A914XJ26_9BILA</name>
<dbReference type="WBParaSite" id="PSAMB.scaffold843size40342.g9159.t1">
    <property type="protein sequence ID" value="PSAMB.scaffold843size40342.g9159.t1"/>
    <property type="gene ID" value="PSAMB.scaffold843size40342.g9159"/>
</dbReference>
<evidence type="ECO:0000256" key="1">
    <source>
        <dbReference type="SAM" id="SignalP"/>
    </source>
</evidence>
<proteinExistence type="predicted"/>
<evidence type="ECO:0000313" key="2">
    <source>
        <dbReference type="Proteomes" id="UP000887566"/>
    </source>
</evidence>
<sequence length="169" mass="17273">MISWIVGLVCLWIFWLPNNRACMKTIPGDDLTTTMTTTTTTAPVCPDPMPLFAAPDGFAKVVIPAANTNGATTPAGTTISVTCEDAGTNPAILGAGLTVTFDTIGTHIQDAGNLPPGGFEEFSLTCEPSGLWLFDILGILTAPGNSGIVSAPGAAVCQACVGQVAPFCN</sequence>
<dbReference type="AlphaFoldDB" id="A0A914XJ26"/>
<protein>
    <submittedName>
        <fullName evidence="3">Uncharacterized protein</fullName>
    </submittedName>
</protein>
<accession>A0A914XJ26</accession>
<reference evidence="3" key="1">
    <citation type="submission" date="2022-11" db="UniProtKB">
        <authorList>
            <consortium name="WormBaseParasite"/>
        </authorList>
    </citation>
    <scope>IDENTIFICATION</scope>
</reference>
<feature type="chain" id="PRO_5037319575" evidence="1">
    <location>
        <begin position="22"/>
        <end position="169"/>
    </location>
</feature>
<organism evidence="2 3">
    <name type="scientific">Plectus sambesii</name>
    <dbReference type="NCBI Taxonomy" id="2011161"/>
    <lineage>
        <taxon>Eukaryota</taxon>
        <taxon>Metazoa</taxon>
        <taxon>Ecdysozoa</taxon>
        <taxon>Nematoda</taxon>
        <taxon>Chromadorea</taxon>
        <taxon>Plectida</taxon>
        <taxon>Plectina</taxon>
        <taxon>Plectoidea</taxon>
        <taxon>Plectidae</taxon>
        <taxon>Plectus</taxon>
    </lineage>
</organism>
<feature type="signal peptide" evidence="1">
    <location>
        <begin position="1"/>
        <end position="21"/>
    </location>
</feature>
<keyword evidence="1" id="KW-0732">Signal</keyword>